<accession>U5EMY0</accession>
<proteinExistence type="predicted"/>
<evidence type="ECO:0000313" key="1">
    <source>
        <dbReference type="EMBL" id="GAD87638.1"/>
    </source>
</evidence>
<protein>
    <submittedName>
        <fullName evidence="1">Uncharacterized protein</fullName>
    </submittedName>
</protein>
<reference evidence="1 2" key="1">
    <citation type="journal article" date="2014" name="BMC Genomics">
        <title>Genome based analysis of type-I polyketide synthase and nonribosomal peptide synthetase gene clusters in seven strains of five representative Nocardia species.</title>
        <authorList>
            <person name="Komaki H."/>
            <person name="Ichikawa N."/>
            <person name="Hosoyama A."/>
            <person name="Takahashi-Nakaguchi A."/>
            <person name="Matsuzawa T."/>
            <person name="Suzuki K."/>
            <person name="Fujita N."/>
            <person name="Gonoi T."/>
        </authorList>
    </citation>
    <scope>NUCLEOTIDE SEQUENCE [LARGE SCALE GENOMIC DNA]</scope>
    <source>
        <strain evidence="1 2">NBRC 15531</strain>
    </source>
</reference>
<dbReference type="Proteomes" id="UP000017048">
    <property type="component" value="Unassembled WGS sequence"/>
</dbReference>
<dbReference type="NCBIfam" id="NF040657">
    <property type="entry name" value="immun_SitI3"/>
    <property type="match status" value="1"/>
</dbReference>
<organism evidence="1 2">
    <name type="scientific">Nocardia asteroides NBRC 15531</name>
    <dbReference type="NCBI Taxonomy" id="1110697"/>
    <lineage>
        <taxon>Bacteria</taxon>
        <taxon>Bacillati</taxon>
        <taxon>Actinomycetota</taxon>
        <taxon>Actinomycetes</taxon>
        <taxon>Mycobacteriales</taxon>
        <taxon>Nocardiaceae</taxon>
        <taxon>Nocardia</taxon>
    </lineage>
</organism>
<evidence type="ECO:0000313" key="2">
    <source>
        <dbReference type="Proteomes" id="UP000017048"/>
    </source>
</evidence>
<dbReference type="InterPro" id="IPR049799">
    <property type="entry name" value="SitI3-like"/>
</dbReference>
<name>U5EMY0_NOCAS</name>
<dbReference type="AlphaFoldDB" id="U5EMY0"/>
<sequence length="169" mass="18502">MGSATLATEEDLMALDYVVAVATARSVSEIAALVTSICPSGEIFDRATGDSLIDGISVERGLYLRVGAARSRAWGNPVEEQFGFKPTVSIFFRVNKTESLDAQVDDMLYIATELLSATSDDMIVYFLESGDVWAIRRAGSLELNSAAFIWTPERIEMVRQPYAPMSYAL</sequence>
<keyword evidence="2" id="KW-1185">Reference proteome</keyword>
<gene>
    <name evidence="1" type="ORF">NCAST_36_00200</name>
</gene>
<dbReference type="eggNOG" id="ENOG5033AG8">
    <property type="taxonomic scope" value="Bacteria"/>
</dbReference>
<comment type="caution">
    <text evidence="1">The sequence shown here is derived from an EMBL/GenBank/DDBJ whole genome shotgun (WGS) entry which is preliminary data.</text>
</comment>
<dbReference type="EMBL" id="BAFO02000036">
    <property type="protein sequence ID" value="GAD87638.1"/>
    <property type="molecule type" value="Genomic_DNA"/>
</dbReference>